<dbReference type="Pfam" id="PF02836">
    <property type="entry name" value="Glyco_hydro_2_C"/>
    <property type="match status" value="1"/>
</dbReference>
<evidence type="ECO:0000259" key="7">
    <source>
        <dbReference type="Pfam" id="PF18368"/>
    </source>
</evidence>
<dbReference type="PANTHER" id="PTHR43536">
    <property type="entry name" value="MANNOSYLGLYCOPROTEIN ENDO-BETA-MANNOSIDASE"/>
    <property type="match status" value="1"/>
</dbReference>
<evidence type="ECO:0000256" key="3">
    <source>
        <dbReference type="ARBA" id="ARBA00023295"/>
    </source>
</evidence>
<dbReference type="Pfam" id="PF18368">
    <property type="entry name" value="Ig_GlcNase"/>
    <property type="match status" value="1"/>
</dbReference>
<evidence type="ECO:0000313" key="9">
    <source>
        <dbReference type="EMBL" id="WEK37465.1"/>
    </source>
</evidence>
<organism evidence="9 10">
    <name type="scientific">Candidatus Pseudobacter hemicellulosilyticus</name>
    <dbReference type="NCBI Taxonomy" id="3121375"/>
    <lineage>
        <taxon>Bacteria</taxon>
        <taxon>Pseudomonadati</taxon>
        <taxon>Bacteroidota</taxon>
        <taxon>Chitinophagia</taxon>
        <taxon>Chitinophagales</taxon>
        <taxon>Chitinophagaceae</taxon>
        <taxon>Pseudobacter</taxon>
    </lineage>
</organism>
<dbReference type="Pfam" id="PF00703">
    <property type="entry name" value="Glyco_hydro_2"/>
    <property type="match status" value="1"/>
</dbReference>
<feature type="domain" description="Glycoside hydrolase family 2 immunoglobulin-like beta-sandwich" evidence="5">
    <location>
        <begin position="277"/>
        <end position="388"/>
    </location>
</feature>
<dbReference type="PANTHER" id="PTHR43536:SF1">
    <property type="entry name" value="MANNOSYLGLYCOPROTEIN ENDO-BETA-MANNOSIDASE"/>
    <property type="match status" value="1"/>
</dbReference>
<keyword evidence="3" id="KW-0326">Glycosidase</keyword>
<dbReference type="AlphaFoldDB" id="A0AAJ5WVB6"/>
<feature type="signal peptide" evidence="4">
    <location>
        <begin position="1"/>
        <end position="24"/>
    </location>
</feature>
<dbReference type="InterPro" id="IPR043534">
    <property type="entry name" value="EBDG/EBM"/>
</dbReference>
<dbReference type="InterPro" id="IPR054593">
    <property type="entry name" value="Beta-mannosidase-like_N2"/>
</dbReference>
<dbReference type="InterPro" id="IPR006103">
    <property type="entry name" value="Glyco_hydro_2_cat"/>
</dbReference>
<dbReference type="Pfam" id="PF22666">
    <property type="entry name" value="Glyco_hydro_2_N2"/>
    <property type="match status" value="1"/>
</dbReference>
<dbReference type="InterPro" id="IPR006102">
    <property type="entry name" value="Ig-like_GH2"/>
</dbReference>
<keyword evidence="2 9" id="KW-0378">Hydrolase</keyword>
<dbReference type="Gene3D" id="2.60.120.260">
    <property type="entry name" value="Galactose-binding domain-like"/>
    <property type="match status" value="1"/>
</dbReference>
<dbReference type="InterPro" id="IPR041351">
    <property type="entry name" value="Ig_GlcNase"/>
</dbReference>
<sequence length="955" mass="106595">MLPLSSIRFFCLLLCLGSTYMVCAQNKGLLVPQPKETLPVSNDVLLQPKPAFLKTPQGPRKTAVALRAAGTGEYFLEGWELMPAEKLKASGVQLSSPAYRTSGWYPAIVPGTVLTTLVNQGVYPDPYHGLSNLLIPDTICRQAWWYRSSFRLPAVTAGKHTELVFLGINYKAIVWVNGKKAGEITGAFRRGVFDLSALLKREGLNAVAVQVLPPPNPGIPHEESPAAGMGPNGGMLCADGPTFIASEGWDWMPGIRDRNTGLWQPVLLRFSGVAMLDDPQVITDLPLPDTSNAFLTIHTQVRNNTEQLQQLTIKAGIGQSSIQQQVLLQPGETKKVTFSPERFPALRMPSPRLWWPNGYGEPNLYTLVLEISKAGQLQDRCTTSFGIRELSYELSAAVTEQEDIRIHYQPVNDTGLLFDNSRRKKVIAETSIAWLRRQADTARLQRIPEDAVSPFLVIRVNGVRIFCRGGNWGMDDAMKRVSRERLEPYFRLHREANFNMVRNWTGECTEDIFYQLCDEYGLLVWNDWWMSTEGYNVAPADNALFLDNVRDMVRRFRNHPSIALWCPRNEGYAPVALEDSLAAIAQQEDGTRYYQPNSRYLNLRGSGPWHYQWDAAVYFTGIAGGFNTELGTPSIPTAATMRSMLSPRDQWPISDAWYYHDLHGGQPAYRASMDSLYGPALGLDDFCRKAQLLNYDSHRAMLESWNSRLWNNASGVLLWMSHPAWPSTVWQTYSADYETFGSYYACKKACEPVHVQMTMPDNRVQVVNNRLQTISGAQVRYELFDLSGKRIQVQEWAGAIPAASLMETFTGPPLPDAAAVYLCRLSLTDNNGKLLSRNDYWKTGRQAGNFQAFNSSSTSLEVSQVRRTGAHTLAIRLSNPGAVTAIAIKVNVINAGTGAVSLPTWCTAGYFNLLPGETQELELDYPPGTVQPALIAEGYNVKQQYLVNDITKNAF</sequence>
<comment type="similarity">
    <text evidence="1">Belongs to the glycosyl hydrolase 2 family.</text>
</comment>
<gene>
    <name evidence="9" type="ORF">P0Y53_08120</name>
</gene>
<protein>
    <submittedName>
        <fullName evidence="9">Glycoside hydrolase family 2 TIM barrel-domain containing protein</fullName>
    </submittedName>
</protein>
<name>A0AAJ5WVB6_9BACT</name>
<dbReference type="Gene3D" id="2.60.40.10">
    <property type="entry name" value="Immunoglobulins"/>
    <property type="match status" value="2"/>
</dbReference>
<feature type="domain" description="Beta-mannosidase-like galactose-binding" evidence="8">
    <location>
        <begin position="102"/>
        <end position="264"/>
    </location>
</feature>
<dbReference type="Proteomes" id="UP001220610">
    <property type="component" value="Chromosome"/>
</dbReference>
<dbReference type="InterPro" id="IPR008979">
    <property type="entry name" value="Galactose-bd-like_sf"/>
</dbReference>
<evidence type="ECO:0000259" key="5">
    <source>
        <dbReference type="Pfam" id="PF00703"/>
    </source>
</evidence>
<dbReference type="SUPFAM" id="SSF51445">
    <property type="entry name" value="(Trans)glycosidases"/>
    <property type="match status" value="1"/>
</dbReference>
<keyword evidence="4" id="KW-0732">Signal</keyword>
<feature type="domain" description="Glycoside hydrolase family 2 catalytic" evidence="6">
    <location>
        <begin position="458"/>
        <end position="593"/>
    </location>
</feature>
<dbReference type="GO" id="GO:0004553">
    <property type="term" value="F:hydrolase activity, hydrolyzing O-glycosyl compounds"/>
    <property type="evidence" value="ECO:0007669"/>
    <property type="project" value="InterPro"/>
</dbReference>
<evidence type="ECO:0000256" key="2">
    <source>
        <dbReference type="ARBA" id="ARBA00022801"/>
    </source>
</evidence>
<dbReference type="GO" id="GO:0005975">
    <property type="term" value="P:carbohydrate metabolic process"/>
    <property type="evidence" value="ECO:0007669"/>
    <property type="project" value="InterPro"/>
</dbReference>
<evidence type="ECO:0000313" key="10">
    <source>
        <dbReference type="Proteomes" id="UP001220610"/>
    </source>
</evidence>
<dbReference type="Gene3D" id="3.20.20.80">
    <property type="entry name" value="Glycosidases"/>
    <property type="match status" value="1"/>
</dbReference>
<dbReference type="SUPFAM" id="SSF49785">
    <property type="entry name" value="Galactose-binding domain-like"/>
    <property type="match status" value="1"/>
</dbReference>
<reference evidence="9" key="1">
    <citation type="submission" date="2023-03" db="EMBL/GenBank/DDBJ databases">
        <title>Andean soil-derived lignocellulolytic bacterial consortium as a source of novel taxa and putative plastic-active enzymes.</title>
        <authorList>
            <person name="Diaz-Garcia L."/>
            <person name="Chuvochina M."/>
            <person name="Feuerriegel G."/>
            <person name="Bunk B."/>
            <person name="Sproer C."/>
            <person name="Streit W.R."/>
            <person name="Rodriguez L.M."/>
            <person name="Overmann J."/>
            <person name="Jimenez D.J."/>
        </authorList>
    </citation>
    <scope>NUCLEOTIDE SEQUENCE</scope>
    <source>
        <strain evidence="9">MAG 7</strain>
    </source>
</reference>
<dbReference type="SUPFAM" id="SSF49303">
    <property type="entry name" value="beta-Galactosidase/glucuronidase domain"/>
    <property type="match status" value="3"/>
</dbReference>
<proteinExistence type="inferred from homology"/>
<evidence type="ECO:0000259" key="8">
    <source>
        <dbReference type="Pfam" id="PF22666"/>
    </source>
</evidence>
<feature type="domain" description="Exo-beta-D-glucosaminidase Ig-fold" evidence="7">
    <location>
        <begin position="844"/>
        <end position="941"/>
    </location>
</feature>
<dbReference type="EMBL" id="CP119311">
    <property type="protein sequence ID" value="WEK37465.1"/>
    <property type="molecule type" value="Genomic_DNA"/>
</dbReference>
<accession>A0AAJ5WVB6</accession>
<dbReference type="InterPro" id="IPR013783">
    <property type="entry name" value="Ig-like_fold"/>
</dbReference>
<dbReference type="InterPro" id="IPR017853">
    <property type="entry name" value="GH"/>
</dbReference>
<evidence type="ECO:0000256" key="4">
    <source>
        <dbReference type="SAM" id="SignalP"/>
    </source>
</evidence>
<evidence type="ECO:0000259" key="6">
    <source>
        <dbReference type="Pfam" id="PF02836"/>
    </source>
</evidence>
<evidence type="ECO:0000256" key="1">
    <source>
        <dbReference type="ARBA" id="ARBA00007401"/>
    </source>
</evidence>
<dbReference type="InterPro" id="IPR036156">
    <property type="entry name" value="Beta-gal/glucu_dom_sf"/>
</dbReference>
<feature type="chain" id="PRO_5042474309" evidence="4">
    <location>
        <begin position="25"/>
        <end position="955"/>
    </location>
</feature>